<evidence type="ECO:0000313" key="2">
    <source>
        <dbReference type="EMBL" id="KAH0808363.1"/>
    </source>
</evidence>
<reference evidence="2" key="2">
    <citation type="submission" date="2021-08" db="EMBL/GenBank/DDBJ databases">
        <authorList>
            <person name="Eriksson T."/>
        </authorList>
    </citation>
    <scope>NUCLEOTIDE SEQUENCE</scope>
    <source>
        <strain evidence="2">Stoneville</strain>
        <tissue evidence="2">Whole head</tissue>
    </source>
</reference>
<evidence type="ECO:0000256" key="1">
    <source>
        <dbReference type="SAM" id="MobiDB-lite"/>
    </source>
</evidence>
<keyword evidence="3" id="KW-1185">Reference proteome</keyword>
<reference evidence="2" key="1">
    <citation type="journal article" date="2020" name="J Insects Food Feed">
        <title>The yellow mealworm (Tenebrio molitor) genome: a resource for the emerging insects as food and feed industry.</title>
        <authorList>
            <person name="Eriksson T."/>
            <person name="Andere A."/>
            <person name="Kelstrup H."/>
            <person name="Emery V."/>
            <person name="Picard C."/>
        </authorList>
    </citation>
    <scope>NUCLEOTIDE SEQUENCE</scope>
    <source>
        <strain evidence="2">Stoneville</strain>
        <tissue evidence="2">Whole head</tissue>
    </source>
</reference>
<feature type="compositionally biased region" description="Basic residues" evidence="1">
    <location>
        <begin position="60"/>
        <end position="74"/>
    </location>
</feature>
<name>A0A8J6H5B2_TENMO</name>
<dbReference type="AlphaFoldDB" id="A0A8J6H5B2"/>
<comment type="caution">
    <text evidence="2">The sequence shown here is derived from an EMBL/GenBank/DDBJ whole genome shotgun (WGS) entry which is preliminary data.</text>
</comment>
<gene>
    <name evidence="2" type="ORF">GEV33_014428</name>
</gene>
<proteinExistence type="predicted"/>
<evidence type="ECO:0000313" key="3">
    <source>
        <dbReference type="Proteomes" id="UP000719412"/>
    </source>
</evidence>
<feature type="compositionally biased region" description="Basic and acidic residues" evidence="1">
    <location>
        <begin position="31"/>
        <end position="47"/>
    </location>
</feature>
<accession>A0A8J6H5B2</accession>
<organism evidence="2 3">
    <name type="scientific">Tenebrio molitor</name>
    <name type="common">Yellow mealworm beetle</name>
    <dbReference type="NCBI Taxonomy" id="7067"/>
    <lineage>
        <taxon>Eukaryota</taxon>
        <taxon>Metazoa</taxon>
        <taxon>Ecdysozoa</taxon>
        <taxon>Arthropoda</taxon>
        <taxon>Hexapoda</taxon>
        <taxon>Insecta</taxon>
        <taxon>Pterygota</taxon>
        <taxon>Neoptera</taxon>
        <taxon>Endopterygota</taxon>
        <taxon>Coleoptera</taxon>
        <taxon>Polyphaga</taxon>
        <taxon>Cucujiformia</taxon>
        <taxon>Tenebrionidae</taxon>
        <taxon>Tenebrio</taxon>
    </lineage>
</organism>
<dbReference type="EMBL" id="JABDTM020028822">
    <property type="protein sequence ID" value="KAH0808363.1"/>
    <property type="molecule type" value="Genomic_DNA"/>
</dbReference>
<feature type="region of interest" description="Disordered" evidence="1">
    <location>
        <begin position="1"/>
        <end position="77"/>
    </location>
</feature>
<dbReference type="Proteomes" id="UP000719412">
    <property type="component" value="Unassembled WGS sequence"/>
</dbReference>
<feature type="compositionally biased region" description="Polar residues" evidence="1">
    <location>
        <begin position="16"/>
        <end position="30"/>
    </location>
</feature>
<sequence>MATKEDRQSVPERGAHSSSAPLKMPHQTQNSRHDLHKRTENNKHPPLKDGGGGVNPNPKHNQRACGKKLRRGRNLKTSLSIMHRLQLKVEALRRASPPQTPKEESSLSGVASNNDCEGEALKRRNRGSNMKGELKTLQIYKRSKLSEEMVKYCDARRPPWEKTASREVSE</sequence>
<protein>
    <submittedName>
        <fullName evidence="2">Uncharacterized protein</fullName>
    </submittedName>
</protein>
<feature type="compositionally biased region" description="Polar residues" evidence="1">
    <location>
        <begin position="106"/>
        <end position="115"/>
    </location>
</feature>
<feature type="compositionally biased region" description="Basic and acidic residues" evidence="1">
    <location>
        <begin position="1"/>
        <end position="15"/>
    </location>
</feature>
<feature type="region of interest" description="Disordered" evidence="1">
    <location>
        <begin position="93"/>
        <end position="135"/>
    </location>
</feature>